<dbReference type="AlphaFoldDB" id="A0AAN8QND7"/>
<feature type="domain" description="Fibronectin type-III" evidence="2">
    <location>
        <begin position="56"/>
        <end position="156"/>
    </location>
</feature>
<sequence length="293" mass="32653">MTSIRAHNITVSWTIPLIQNGEVTQYVLKANGEEVYRGRYCTPTPAQTLQPSAPSGVGPPTLQPLGPRQVRVDWEPPARPNRVIVSYTVCQRDPALPSTHRFLYDPEHSAFSGRSTTLQELTSYHSATGQTMPLLELQRETRGLQTVFLLSWSPPAQPNGRVLHYEVYRRTGQNTEVRGRQQHWCVGMLPQRVVMPVSCPTLITNQYQGLTDSKIVGSGLQFSPMSVLHVPSQSQLSNAYSQNFLRQSADRTRQDVSDGEGGQDSGVVRRGEEGGGWTRPWTREREREGVCGG</sequence>
<reference evidence="3 4" key="1">
    <citation type="submission" date="2021-04" db="EMBL/GenBank/DDBJ databases">
        <authorList>
            <person name="De Guttry C."/>
            <person name="Zahm M."/>
            <person name="Klopp C."/>
            <person name="Cabau C."/>
            <person name="Louis A."/>
            <person name="Berthelot C."/>
            <person name="Parey E."/>
            <person name="Roest Crollius H."/>
            <person name="Montfort J."/>
            <person name="Robinson-Rechavi M."/>
            <person name="Bucao C."/>
            <person name="Bouchez O."/>
            <person name="Gislard M."/>
            <person name="Lluch J."/>
            <person name="Milhes M."/>
            <person name="Lampietro C."/>
            <person name="Lopez Roques C."/>
            <person name="Donnadieu C."/>
            <person name="Braasch I."/>
            <person name="Desvignes T."/>
            <person name="Postlethwait J."/>
            <person name="Bobe J."/>
            <person name="Wedekind C."/>
            <person name="Guiguen Y."/>
        </authorList>
    </citation>
    <scope>NUCLEOTIDE SEQUENCE [LARGE SCALE GENOMIC DNA]</scope>
    <source>
        <strain evidence="3">Cs_M1</strain>
        <tissue evidence="3">Blood</tissue>
    </source>
</reference>
<evidence type="ECO:0000313" key="4">
    <source>
        <dbReference type="Proteomes" id="UP001356427"/>
    </source>
</evidence>
<feature type="region of interest" description="Disordered" evidence="1">
    <location>
        <begin position="247"/>
        <end position="293"/>
    </location>
</feature>
<dbReference type="CDD" id="cd00063">
    <property type="entry name" value="FN3"/>
    <property type="match status" value="1"/>
</dbReference>
<accession>A0AAN8QND7</accession>
<evidence type="ECO:0000259" key="2">
    <source>
        <dbReference type="PROSITE" id="PS50853"/>
    </source>
</evidence>
<dbReference type="PROSITE" id="PS50853">
    <property type="entry name" value="FN3"/>
    <property type="match status" value="1"/>
</dbReference>
<dbReference type="Gene3D" id="2.60.40.10">
    <property type="entry name" value="Immunoglobulins"/>
    <property type="match status" value="2"/>
</dbReference>
<dbReference type="InterPro" id="IPR013783">
    <property type="entry name" value="Ig-like_fold"/>
</dbReference>
<keyword evidence="4" id="KW-1185">Reference proteome</keyword>
<comment type="caution">
    <text evidence="3">The sequence shown here is derived from an EMBL/GenBank/DDBJ whole genome shotgun (WGS) entry which is preliminary data.</text>
</comment>
<dbReference type="InterPro" id="IPR036116">
    <property type="entry name" value="FN3_sf"/>
</dbReference>
<protein>
    <recommendedName>
        <fullName evidence="2">Fibronectin type-III domain-containing protein</fullName>
    </recommendedName>
</protein>
<dbReference type="EMBL" id="JAGTTL010000023">
    <property type="protein sequence ID" value="KAK6304233.1"/>
    <property type="molecule type" value="Genomic_DNA"/>
</dbReference>
<feature type="compositionally biased region" description="Basic and acidic residues" evidence="1">
    <location>
        <begin position="281"/>
        <end position="293"/>
    </location>
</feature>
<organism evidence="3 4">
    <name type="scientific">Coregonus suidteri</name>
    <dbReference type="NCBI Taxonomy" id="861788"/>
    <lineage>
        <taxon>Eukaryota</taxon>
        <taxon>Metazoa</taxon>
        <taxon>Chordata</taxon>
        <taxon>Craniata</taxon>
        <taxon>Vertebrata</taxon>
        <taxon>Euteleostomi</taxon>
        <taxon>Actinopterygii</taxon>
        <taxon>Neopterygii</taxon>
        <taxon>Teleostei</taxon>
        <taxon>Protacanthopterygii</taxon>
        <taxon>Salmoniformes</taxon>
        <taxon>Salmonidae</taxon>
        <taxon>Coregoninae</taxon>
        <taxon>Coregonus</taxon>
    </lineage>
</organism>
<evidence type="ECO:0000256" key="1">
    <source>
        <dbReference type="SAM" id="MobiDB-lite"/>
    </source>
</evidence>
<dbReference type="InterPro" id="IPR003961">
    <property type="entry name" value="FN3_dom"/>
</dbReference>
<proteinExistence type="predicted"/>
<evidence type="ECO:0000313" key="3">
    <source>
        <dbReference type="EMBL" id="KAK6304233.1"/>
    </source>
</evidence>
<dbReference type="Proteomes" id="UP001356427">
    <property type="component" value="Unassembled WGS sequence"/>
</dbReference>
<dbReference type="SUPFAM" id="SSF49265">
    <property type="entry name" value="Fibronectin type III"/>
    <property type="match status" value="2"/>
</dbReference>
<gene>
    <name evidence="3" type="ORF">J4Q44_G00248190</name>
</gene>
<name>A0AAN8QND7_9TELE</name>